<dbReference type="OrthoDB" id="290051at2"/>
<feature type="transmembrane region" description="Helical" evidence="1">
    <location>
        <begin position="295"/>
        <end position="314"/>
    </location>
</feature>
<protein>
    <submittedName>
        <fullName evidence="3">Acyltransferase 3</fullName>
    </submittedName>
</protein>
<dbReference type="InterPro" id="IPR050879">
    <property type="entry name" value="Acyltransferase_3"/>
</dbReference>
<dbReference type="PANTHER" id="PTHR23028:SF53">
    <property type="entry name" value="ACYL_TRANSF_3 DOMAIN-CONTAINING PROTEIN"/>
    <property type="match status" value="1"/>
</dbReference>
<keyword evidence="1" id="KW-1133">Transmembrane helix</keyword>
<dbReference type="Proteomes" id="UP000000310">
    <property type="component" value="Chromosome"/>
</dbReference>
<dbReference type="PANTHER" id="PTHR23028">
    <property type="entry name" value="ACETYLTRANSFERASE"/>
    <property type="match status" value="1"/>
</dbReference>
<sequence>MCEIRERFQPSFDYSYLKGIIFFIFIQVKPLKNILLSQVEAYLIHSPMGKRVYQIDLFRFIAAIVVVLHHYLFRGHAADGKSPIAFDGLADIFKYGYLGVDFFFIISGFVIVLSIRDLSIKKFIVSRITRLYPAYWFCVILTFLVITYFGSPIFYANFPQLIANLTMLHSFIGYDNIDGVYWSLIVELQFYFLIGAFLIFNQFVKIKFDHLVLFWLGITVLHLFFKDFIIFKAAYYLLILEWSSYFIAGIIFYQIFKEGIKTKHIVLLLICLAISLKGAIIQIDKVQQHYNTSFSPYIICAAITAFYLLMFLVTTGRLQAINSPKMLQLGLLTYPLYLVHQNIGYIIFNNFGMYINKYFLLLFTVTLMLMLSYFISKYIEPPIAAFLKNVLEKRFYLKSRKLSSQT</sequence>
<dbReference type="GO" id="GO:0000271">
    <property type="term" value="P:polysaccharide biosynthetic process"/>
    <property type="evidence" value="ECO:0007669"/>
    <property type="project" value="TreeGrafter"/>
</dbReference>
<dbReference type="STRING" id="762903.Pedsa_0455"/>
<feature type="transmembrane region" description="Helical" evidence="1">
    <location>
        <begin position="326"/>
        <end position="348"/>
    </location>
</feature>
<feature type="transmembrane region" description="Helical" evidence="1">
    <location>
        <begin position="354"/>
        <end position="375"/>
    </location>
</feature>
<keyword evidence="1" id="KW-0472">Membrane</keyword>
<evidence type="ECO:0000256" key="1">
    <source>
        <dbReference type="SAM" id="Phobius"/>
    </source>
</evidence>
<name>F0S5W6_PSESL</name>
<feature type="transmembrane region" description="Helical" evidence="1">
    <location>
        <begin position="265"/>
        <end position="283"/>
    </location>
</feature>
<evidence type="ECO:0000259" key="2">
    <source>
        <dbReference type="Pfam" id="PF01757"/>
    </source>
</evidence>
<dbReference type="Pfam" id="PF01757">
    <property type="entry name" value="Acyl_transf_3"/>
    <property type="match status" value="1"/>
</dbReference>
<feature type="transmembrane region" description="Helical" evidence="1">
    <location>
        <begin position="212"/>
        <end position="229"/>
    </location>
</feature>
<keyword evidence="1" id="KW-0812">Transmembrane</keyword>
<keyword evidence="3" id="KW-0012">Acyltransferase</keyword>
<evidence type="ECO:0000313" key="4">
    <source>
        <dbReference type="Proteomes" id="UP000000310"/>
    </source>
</evidence>
<gene>
    <name evidence="3" type="ordered locus">Pedsa_0455</name>
</gene>
<feature type="domain" description="Acyltransferase 3" evidence="2">
    <location>
        <begin position="53"/>
        <end position="369"/>
    </location>
</feature>
<proteinExistence type="predicted"/>
<reference evidence="4" key="2">
    <citation type="submission" date="2011-02" db="EMBL/GenBank/DDBJ databases">
        <title>The complete genome of Pedobacter saltans DSM 12145.</title>
        <authorList>
            <consortium name="US DOE Joint Genome Institute (JGI-PGF)"/>
            <person name="Lucas S."/>
            <person name="Copeland A."/>
            <person name="Lapidus A."/>
            <person name="Bruce D."/>
            <person name="Goodwin L."/>
            <person name="Pitluck S."/>
            <person name="Kyrpides N."/>
            <person name="Mavromatis K."/>
            <person name="Pagani I."/>
            <person name="Ivanova N."/>
            <person name="Ovchinnikova G."/>
            <person name="Lu M."/>
            <person name="Detter J.C."/>
            <person name="Han C."/>
            <person name="Land M."/>
            <person name="Hauser L."/>
            <person name="Markowitz V."/>
            <person name="Cheng J.-F."/>
            <person name="Hugenholtz P."/>
            <person name="Woyke T."/>
            <person name="Wu D."/>
            <person name="Tindall B."/>
            <person name="Pomrenke H.G."/>
            <person name="Brambilla E."/>
            <person name="Klenk H.-P."/>
            <person name="Eisen J.A."/>
        </authorList>
    </citation>
    <scope>NUCLEOTIDE SEQUENCE [LARGE SCALE GENOMIC DNA]</scope>
    <source>
        <strain evidence="4">ATCC 51119 / DSM 12145 / JCM 21818 / LMG 10337 / NBRC 100064 / NCIMB 13643</strain>
    </source>
</reference>
<dbReference type="KEGG" id="psn:Pedsa_0455"/>
<evidence type="ECO:0000313" key="3">
    <source>
        <dbReference type="EMBL" id="ADY51037.1"/>
    </source>
</evidence>
<feature type="transmembrane region" description="Helical" evidence="1">
    <location>
        <begin position="52"/>
        <end position="72"/>
    </location>
</feature>
<reference evidence="3 4" key="1">
    <citation type="journal article" date="2011" name="Stand. Genomic Sci.">
        <title>Complete genome sequence of the gliding, heparinolytic Pedobacter saltans type strain (113).</title>
        <authorList>
            <person name="Liolios K."/>
            <person name="Sikorski J."/>
            <person name="Lu M."/>
            <person name="Nolan M."/>
            <person name="Lapidus A."/>
            <person name="Lucas S."/>
            <person name="Hammon N."/>
            <person name="Deshpande S."/>
            <person name="Cheng J.F."/>
            <person name="Tapia R."/>
            <person name="Han C."/>
            <person name="Goodwin L."/>
            <person name="Pitluck S."/>
            <person name="Huntemann M."/>
            <person name="Ivanova N."/>
            <person name="Pagani I."/>
            <person name="Mavromatis K."/>
            <person name="Ovchinikova G."/>
            <person name="Pati A."/>
            <person name="Chen A."/>
            <person name="Palaniappan K."/>
            <person name="Land M."/>
            <person name="Hauser L."/>
            <person name="Brambilla E.M."/>
            <person name="Kotsyurbenko O."/>
            <person name="Rohde M."/>
            <person name="Tindall B.J."/>
            <person name="Abt B."/>
            <person name="Goker M."/>
            <person name="Detter J.C."/>
            <person name="Woyke T."/>
            <person name="Bristow J."/>
            <person name="Eisen J.A."/>
            <person name="Markowitz V."/>
            <person name="Hugenholtz P."/>
            <person name="Klenk H.P."/>
            <person name="Kyrpides N.C."/>
        </authorList>
    </citation>
    <scope>NUCLEOTIDE SEQUENCE [LARGE SCALE GENOMIC DNA]</scope>
    <source>
        <strain evidence="4">ATCC 51119 / DSM 12145 / JCM 21818 / LMG 10337 / NBRC 100064 / NCIMB 13643</strain>
    </source>
</reference>
<feature type="transmembrane region" description="Helical" evidence="1">
    <location>
        <begin position="180"/>
        <end position="200"/>
    </location>
</feature>
<keyword evidence="3" id="KW-0808">Transferase</keyword>
<keyword evidence="4" id="KW-1185">Reference proteome</keyword>
<dbReference type="InterPro" id="IPR002656">
    <property type="entry name" value="Acyl_transf_3_dom"/>
</dbReference>
<dbReference type="EMBL" id="CP002545">
    <property type="protein sequence ID" value="ADY51037.1"/>
    <property type="molecule type" value="Genomic_DNA"/>
</dbReference>
<accession>F0S5W6</accession>
<dbReference type="GO" id="GO:0016020">
    <property type="term" value="C:membrane"/>
    <property type="evidence" value="ECO:0007669"/>
    <property type="project" value="TreeGrafter"/>
</dbReference>
<dbReference type="eggNOG" id="COG1835">
    <property type="taxonomic scope" value="Bacteria"/>
</dbReference>
<feature type="transmembrane region" description="Helical" evidence="1">
    <location>
        <begin position="235"/>
        <end position="253"/>
    </location>
</feature>
<dbReference type="GO" id="GO:0016747">
    <property type="term" value="F:acyltransferase activity, transferring groups other than amino-acyl groups"/>
    <property type="evidence" value="ECO:0007669"/>
    <property type="project" value="InterPro"/>
</dbReference>
<feature type="transmembrane region" description="Helical" evidence="1">
    <location>
        <begin position="134"/>
        <end position="155"/>
    </location>
</feature>
<dbReference type="HOGENOM" id="CLU_005679_2_3_10"/>
<organism evidence="3 4">
    <name type="scientific">Pseudopedobacter saltans (strain ATCC 51119 / DSM 12145 / JCM 21818 / CCUG 39354 / LMG 10337 / NBRC 100064 / NCIMB 13643)</name>
    <name type="common">Pedobacter saltans</name>
    <dbReference type="NCBI Taxonomy" id="762903"/>
    <lineage>
        <taxon>Bacteria</taxon>
        <taxon>Pseudomonadati</taxon>
        <taxon>Bacteroidota</taxon>
        <taxon>Sphingobacteriia</taxon>
        <taxon>Sphingobacteriales</taxon>
        <taxon>Sphingobacteriaceae</taxon>
        <taxon>Pseudopedobacter</taxon>
    </lineage>
</organism>
<dbReference type="AlphaFoldDB" id="F0S5W6"/>
<feature type="transmembrane region" description="Helical" evidence="1">
    <location>
        <begin position="92"/>
        <end position="113"/>
    </location>
</feature>